<evidence type="ECO:0000256" key="1">
    <source>
        <dbReference type="ARBA" id="ARBA00022884"/>
    </source>
</evidence>
<name>A0A812IVK9_SYMPI</name>
<dbReference type="AlphaFoldDB" id="A0A812IVK9"/>
<feature type="region of interest" description="Disordered" evidence="2">
    <location>
        <begin position="240"/>
        <end position="289"/>
    </location>
</feature>
<dbReference type="Pfam" id="PF04818">
    <property type="entry name" value="CID"/>
    <property type="match status" value="1"/>
</dbReference>
<feature type="domain" description="CID" evidence="3">
    <location>
        <begin position="566"/>
        <end position="712"/>
    </location>
</feature>
<dbReference type="SMART" id="SM00582">
    <property type="entry name" value="RPR"/>
    <property type="match status" value="1"/>
</dbReference>
<dbReference type="Gene3D" id="1.25.40.90">
    <property type="match status" value="1"/>
</dbReference>
<feature type="compositionally biased region" description="Basic and acidic residues" evidence="2">
    <location>
        <begin position="40"/>
        <end position="51"/>
    </location>
</feature>
<keyword evidence="1" id="KW-0694">RNA-binding</keyword>
<dbReference type="PROSITE" id="PS51391">
    <property type="entry name" value="CID"/>
    <property type="match status" value="1"/>
</dbReference>
<organism evidence="4 5">
    <name type="scientific">Symbiodinium pilosum</name>
    <name type="common">Dinoflagellate</name>
    <dbReference type="NCBI Taxonomy" id="2952"/>
    <lineage>
        <taxon>Eukaryota</taxon>
        <taxon>Sar</taxon>
        <taxon>Alveolata</taxon>
        <taxon>Dinophyceae</taxon>
        <taxon>Suessiales</taxon>
        <taxon>Symbiodiniaceae</taxon>
        <taxon>Symbiodinium</taxon>
    </lineage>
</organism>
<comment type="caution">
    <text evidence="4">The sequence shown here is derived from an EMBL/GenBank/DDBJ whole genome shotgun (WGS) entry which is preliminary data.</text>
</comment>
<feature type="region of interest" description="Disordered" evidence="2">
    <location>
        <begin position="39"/>
        <end position="85"/>
    </location>
</feature>
<dbReference type="InterPro" id="IPR051485">
    <property type="entry name" value="SR-CTD_assoc_factor"/>
</dbReference>
<feature type="region of interest" description="Disordered" evidence="2">
    <location>
        <begin position="818"/>
        <end position="918"/>
    </location>
</feature>
<feature type="compositionally biased region" description="Basic and acidic residues" evidence="2">
    <location>
        <begin position="245"/>
        <end position="278"/>
    </location>
</feature>
<sequence>VFEMSIEESVKAYLREELFPTYDPSFVSAAVTDRMASWRTLEKEKQTRGDAEVPPPGDPPTDPATLLAEYGEPGPGGVPTVDAEGKPLDKKKLAALKKDLALLQKPWDKWQKDKKKYEAYLLSNIRKQCLEKYAEVQYTEEVEHLRPLSPTSRTPLVVVVEEVPEDPNRAVWSDEIEQVSGQRLDPKVRKDKNVSKKLKGLEDRCFKSANVHDPLLNKLMALSDDQQIWEGVKIQVSKKSAKMKAPKEPKEPKGLVDPAEHFKSGKHDGKFGAFDDKGVPTQTADGTEIPDKKLKGLQKEYNTVKDKWDKYQEALAKYNRDLAKYERWKEGGDEETSASGVPEAQRSAACETAALEVLRRLVDRAVSEHAEELALEVNKGSHDPAELASLMVKVVLEHEDKTTDPVLKVLKTVDKKKRSGMTEVGELPEVFRLLKEDELQVGTHVCFGDITEEEISFISSSLQDSSLVRDGQIPHEDLKTFIEGQNLQPATDGKPSSLAGTLVAMRLESWKKASSVEKLMSPRAWRLQLSGGSLPLGVEAPQEEAPEETNEAPEPAPAADEKGGKEKDKEAASLQELIADLTLSRAGILKAMAFCVDKSMSSLAIAQRICASITEEQPGLTTQQLVARLFLLNDVLYNSHCTKPGASQYRRQFQELLPDVLERIREVCDSISTIASSALHDRALKLVENWSEWALFPPRFTKGLEAVLCGKADTAGEQVSSSAPPAVQQAQQQWLGMADLATLERACRQRGLSIKGNRQRMVERLCLFEAYWPPDIGQSMEPKLPKDLGRDGKIEPGLDGDAADDVGEEFRWPTHELTVPLFPQGPPPTASINNLGVMPDPKRAKRDKEAKKDKKDQKKDQAKEADKSNKETAKPSKEPGRKEPKQAKEAKAPKEEPQTTDKAKSPEEVRREKLRQVEAEVERYRQQLEKQRYDSEVVQMKCDRRRMELLEAAAHE</sequence>
<dbReference type="GO" id="GO:0003723">
    <property type="term" value="F:RNA binding"/>
    <property type="evidence" value="ECO:0007669"/>
    <property type="project" value="UniProtKB-KW"/>
</dbReference>
<evidence type="ECO:0000256" key="2">
    <source>
        <dbReference type="SAM" id="MobiDB-lite"/>
    </source>
</evidence>
<evidence type="ECO:0000259" key="3">
    <source>
        <dbReference type="PROSITE" id="PS51391"/>
    </source>
</evidence>
<evidence type="ECO:0000313" key="5">
    <source>
        <dbReference type="Proteomes" id="UP000649617"/>
    </source>
</evidence>
<feature type="non-terminal residue" evidence="4">
    <location>
        <position position="956"/>
    </location>
</feature>
<dbReference type="EMBL" id="CAJNIZ010000852">
    <property type="protein sequence ID" value="CAE7176736.1"/>
    <property type="molecule type" value="Genomic_DNA"/>
</dbReference>
<dbReference type="OrthoDB" id="438338at2759"/>
<feature type="region of interest" description="Disordered" evidence="2">
    <location>
        <begin position="536"/>
        <end position="570"/>
    </location>
</feature>
<feature type="compositionally biased region" description="Acidic residues" evidence="2">
    <location>
        <begin position="541"/>
        <end position="551"/>
    </location>
</feature>
<gene>
    <name evidence="4" type="ORF">SPIL2461_LOCUS930</name>
</gene>
<keyword evidence="5" id="KW-1185">Reference proteome</keyword>
<dbReference type="PANTHER" id="PTHR23140">
    <property type="entry name" value="RNA PROCESSING PROTEIN LD23810P"/>
    <property type="match status" value="1"/>
</dbReference>
<feature type="compositionally biased region" description="Basic and acidic residues" evidence="2">
    <location>
        <begin position="559"/>
        <end position="570"/>
    </location>
</feature>
<dbReference type="Proteomes" id="UP000649617">
    <property type="component" value="Unassembled WGS sequence"/>
</dbReference>
<feature type="compositionally biased region" description="Pro residues" evidence="2">
    <location>
        <begin position="53"/>
        <end position="62"/>
    </location>
</feature>
<dbReference type="InterPro" id="IPR008942">
    <property type="entry name" value="ENTH_VHS"/>
</dbReference>
<accession>A0A812IVK9</accession>
<dbReference type="GO" id="GO:0005634">
    <property type="term" value="C:nucleus"/>
    <property type="evidence" value="ECO:0007669"/>
    <property type="project" value="TreeGrafter"/>
</dbReference>
<dbReference type="CDD" id="cd21372">
    <property type="entry name" value="cwf21_CWC21-like"/>
    <property type="match status" value="1"/>
</dbReference>
<protein>
    <recommendedName>
        <fullName evidence="3">CID domain-containing protein</fullName>
    </recommendedName>
</protein>
<evidence type="ECO:0000313" key="4">
    <source>
        <dbReference type="EMBL" id="CAE7176736.1"/>
    </source>
</evidence>
<dbReference type="PANTHER" id="PTHR23140:SF0">
    <property type="entry name" value="U2 SNRNP-ASSOCIATED SURP MOTIF-CONTAINING PROTEIN"/>
    <property type="match status" value="1"/>
</dbReference>
<feature type="region of interest" description="Disordered" evidence="2">
    <location>
        <begin position="778"/>
        <end position="805"/>
    </location>
</feature>
<feature type="non-terminal residue" evidence="4">
    <location>
        <position position="1"/>
    </location>
</feature>
<reference evidence="4" key="1">
    <citation type="submission" date="2021-02" db="EMBL/GenBank/DDBJ databases">
        <authorList>
            <person name="Dougan E. K."/>
            <person name="Rhodes N."/>
            <person name="Thang M."/>
            <person name="Chan C."/>
        </authorList>
    </citation>
    <scope>NUCLEOTIDE SEQUENCE</scope>
</reference>
<proteinExistence type="predicted"/>
<dbReference type="InterPro" id="IPR006569">
    <property type="entry name" value="CID_dom"/>
</dbReference>
<feature type="compositionally biased region" description="Basic and acidic residues" evidence="2">
    <location>
        <begin position="840"/>
        <end position="918"/>
    </location>
</feature>
<feature type="compositionally biased region" description="Basic and acidic residues" evidence="2">
    <location>
        <begin position="783"/>
        <end position="796"/>
    </location>
</feature>